<organism evidence="4 5">
    <name type="scientific">Streptomyces buecherae</name>
    <dbReference type="NCBI Taxonomy" id="2763006"/>
    <lineage>
        <taxon>Bacteria</taxon>
        <taxon>Bacillati</taxon>
        <taxon>Actinomycetota</taxon>
        <taxon>Actinomycetes</taxon>
        <taxon>Kitasatosporales</taxon>
        <taxon>Streptomycetaceae</taxon>
        <taxon>Streptomyces</taxon>
    </lineage>
</organism>
<protein>
    <submittedName>
        <fullName evidence="4">DUF4190 domain-containing protein</fullName>
    </submittedName>
</protein>
<evidence type="ECO:0000259" key="3">
    <source>
        <dbReference type="Pfam" id="PF13828"/>
    </source>
</evidence>
<dbReference type="AlphaFoldDB" id="A0A7H8N3S1"/>
<dbReference type="Pfam" id="PF13828">
    <property type="entry name" value="DUF4190"/>
    <property type="match status" value="1"/>
</dbReference>
<sequence length="122" mass="12296">MNASGSVRQASEEEGSTRAGRNRPARASAYCALAAVAALGNLAGPAGWLNPGIFVGMAFLCSLVAVIAGHLGRFRGRRLGGEGRGLALAGLVTGWVVLLVCRVLLLAVVGVIAGLTLLVDSA</sequence>
<evidence type="ECO:0000256" key="2">
    <source>
        <dbReference type="SAM" id="Phobius"/>
    </source>
</evidence>
<feature type="transmembrane region" description="Helical" evidence="2">
    <location>
        <begin position="53"/>
        <end position="74"/>
    </location>
</feature>
<keyword evidence="2" id="KW-0812">Transmembrane</keyword>
<feature type="transmembrane region" description="Helical" evidence="2">
    <location>
        <begin position="86"/>
        <end position="119"/>
    </location>
</feature>
<name>A0A7H8N3S1_9ACTN</name>
<dbReference type="InterPro" id="IPR025241">
    <property type="entry name" value="DUF4190"/>
</dbReference>
<accession>A0A7H8N3S1</accession>
<dbReference type="EMBL" id="CP054929">
    <property type="protein sequence ID" value="QKW49046.1"/>
    <property type="molecule type" value="Genomic_DNA"/>
</dbReference>
<keyword evidence="2" id="KW-0472">Membrane</keyword>
<dbReference type="Proteomes" id="UP000509303">
    <property type="component" value="Chromosome"/>
</dbReference>
<feature type="transmembrane region" description="Helical" evidence="2">
    <location>
        <begin position="27"/>
        <end position="47"/>
    </location>
</feature>
<evidence type="ECO:0000256" key="1">
    <source>
        <dbReference type="SAM" id="MobiDB-lite"/>
    </source>
</evidence>
<evidence type="ECO:0000313" key="4">
    <source>
        <dbReference type="EMBL" id="QKW49046.1"/>
    </source>
</evidence>
<reference evidence="4 5" key="1">
    <citation type="submission" date="2020-06" db="EMBL/GenBank/DDBJ databases">
        <title>Genome mining for natural products.</title>
        <authorList>
            <person name="Zhang B."/>
            <person name="Shi J."/>
            <person name="Ge H."/>
        </authorList>
    </citation>
    <scope>NUCLEOTIDE SEQUENCE [LARGE SCALE GENOMIC DNA]</scope>
    <source>
        <strain evidence="4 5">NA00687</strain>
    </source>
</reference>
<evidence type="ECO:0000313" key="5">
    <source>
        <dbReference type="Proteomes" id="UP000509303"/>
    </source>
</evidence>
<proteinExistence type="predicted"/>
<keyword evidence="5" id="KW-1185">Reference proteome</keyword>
<dbReference type="RefSeq" id="WP_176160778.1">
    <property type="nucleotide sequence ID" value="NZ_CP054929.1"/>
</dbReference>
<gene>
    <name evidence="4" type="ORF">HUT08_05255</name>
</gene>
<feature type="domain" description="DUF4190" evidence="3">
    <location>
        <begin position="54"/>
        <end position="101"/>
    </location>
</feature>
<feature type="region of interest" description="Disordered" evidence="1">
    <location>
        <begin position="1"/>
        <end position="24"/>
    </location>
</feature>
<keyword evidence="2" id="KW-1133">Transmembrane helix</keyword>